<dbReference type="EMBL" id="BARS01029904">
    <property type="protein sequence ID" value="GAG09911.1"/>
    <property type="molecule type" value="Genomic_DNA"/>
</dbReference>
<evidence type="ECO:0008006" key="2">
    <source>
        <dbReference type="Google" id="ProtNLM"/>
    </source>
</evidence>
<sequence>MVKKPYYLREPWDLLFKDRKMDRLSPWSIDLVHILTTLLEEMNKVGIDFRIAGTAINSSVIIYQKKAELLLKMEEPPKPPQARPDVYIPPPLNLPFRFEFTTTSVSDLITALEKALTEERRRSIRVPVLPVPIPDFLKADAYLLEVEKRAEDLFQRLVGMGGGPFSFFDLIEEPSLLEVVRVFMMLLFLAQRDKVDLYQDEEETDIKVEVKEFVEDE</sequence>
<comment type="caution">
    <text evidence="1">The sequence shown here is derived from an EMBL/GenBank/DDBJ whole genome shotgun (WGS) entry which is preliminary data.</text>
</comment>
<gene>
    <name evidence="1" type="ORF">S01H1_46685</name>
</gene>
<organism evidence="1">
    <name type="scientific">marine sediment metagenome</name>
    <dbReference type="NCBI Taxonomy" id="412755"/>
    <lineage>
        <taxon>unclassified sequences</taxon>
        <taxon>metagenomes</taxon>
        <taxon>ecological metagenomes</taxon>
    </lineage>
</organism>
<name>X0WB71_9ZZZZ</name>
<dbReference type="PANTHER" id="PTHR33969">
    <property type="entry name" value="SEGREGATION AND CONDENSATION PROTEIN A"/>
    <property type="match status" value="1"/>
</dbReference>
<protein>
    <recommendedName>
        <fullName evidence="2">Condensin subunit ScpA</fullName>
    </recommendedName>
</protein>
<proteinExistence type="predicted"/>
<dbReference type="PANTHER" id="PTHR33969:SF2">
    <property type="entry name" value="SEGREGATION AND CONDENSATION PROTEIN A"/>
    <property type="match status" value="1"/>
</dbReference>
<reference evidence="1" key="1">
    <citation type="journal article" date="2014" name="Front. Microbiol.">
        <title>High frequency of phylogenetically diverse reductive dehalogenase-homologous genes in deep subseafloor sedimentary metagenomes.</title>
        <authorList>
            <person name="Kawai M."/>
            <person name="Futagami T."/>
            <person name="Toyoda A."/>
            <person name="Takaki Y."/>
            <person name="Nishi S."/>
            <person name="Hori S."/>
            <person name="Arai W."/>
            <person name="Tsubouchi T."/>
            <person name="Morono Y."/>
            <person name="Uchiyama I."/>
            <person name="Ito T."/>
            <person name="Fujiyama A."/>
            <person name="Inagaki F."/>
            <person name="Takami H."/>
        </authorList>
    </citation>
    <scope>NUCLEOTIDE SEQUENCE</scope>
    <source>
        <strain evidence="1">Expedition CK06-06</strain>
    </source>
</reference>
<dbReference type="InterPro" id="IPR023093">
    <property type="entry name" value="ScpA-like_C"/>
</dbReference>
<dbReference type="Gene3D" id="1.10.10.580">
    <property type="entry name" value="Structural maintenance of chromosome 1. Chain E"/>
    <property type="match status" value="1"/>
</dbReference>
<accession>X0WB71</accession>
<dbReference type="InterPro" id="IPR003768">
    <property type="entry name" value="ScpA"/>
</dbReference>
<evidence type="ECO:0000313" key="1">
    <source>
        <dbReference type="EMBL" id="GAG09911.1"/>
    </source>
</evidence>
<dbReference type="AlphaFoldDB" id="X0WB71"/>